<sequence length="171" mass="19199">MKVLQTLEGDIPCRIYDEKIDNKKDPFPMGVSETSSSAAGAGPFDVLRNSPEFQAFRDMVQANPHLLQPMLQEWEKENPPLWRLIQENRANFFASSMNLLKGGILYLTTRLYVLIAGTPAVIISSRMSKELIKIFASKKKEPVEGGEGNILELLQPPMPQTVTVTLRNVKQ</sequence>
<proteinExistence type="predicted"/>
<accession>A0A6A6NCE6</accession>
<evidence type="ECO:0000313" key="3">
    <source>
        <dbReference type="EMBL" id="KAF2323390.1"/>
    </source>
</evidence>
<gene>
    <name evidence="3" type="ORF">GH714_035156</name>
</gene>
<keyword evidence="1" id="KW-0812">Transmembrane</keyword>
<evidence type="ECO:0000256" key="1">
    <source>
        <dbReference type="SAM" id="Phobius"/>
    </source>
</evidence>
<dbReference type="InterPro" id="IPR006636">
    <property type="entry name" value="STI1_HS-bd"/>
</dbReference>
<keyword evidence="4" id="KW-1185">Reference proteome</keyword>
<dbReference type="AlphaFoldDB" id="A0A6A6NCE6"/>
<dbReference type="InterPro" id="IPR036353">
    <property type="entry name" value="XPC-bd_sf"/>
</dbReference>
<dbReference type="GO" id="GO:0003684">
    <property type="term" value="F:damaged DNA binding"/>
    <property type="evidence" value="ECO:0007669"/>
    <property type="project" value="InterPro"/>
</dbReference>
<feature type="domain" description="STI1" evidence="2">
    <location>
        <begin position="42"/>
        <end position="85"/>
    </location>
</feature>
<reference evidence="3 4" key="1">
    <citation type="journal article" date="2020" name="Mol. Plant">
        <title>The Chromosome-Based Rubber Tree Genome Provides New Insights into Spurge Genome Evolution and Rubber Biosynthesis.</title>
        <authorList>
            <person name="Liu J."/>
            <person name="Shi C."/>
            <person name="Shi C.C."/>
            <person name="Li W."/>
            <person name="Zhang Q.J."/>
            <person name="Zhang Y."/>
            <person name="Li K."/>
            <person name="Lu H.F."/>
            <person name="Shi C."/>
            <person name="Zhu S.T."/>
            <person name="Xiao Z.Y."/>
            <person name="Nan H."/>
            <person name="Yue Y."/>
            <person name="Zhu X.G."/>
            <person name="Wu Y."/>
            <person name="Hong X.N."/>
            <person name="Fan G.Y."/>
            <person name="Tong Y."/>
            <person name="Zhang D."/>
            <person name="Mao C.L."/>
            <person name="Liu Y.L."/>
            <person name="Hao S.J."/>
            <person name="Liu W.Q."/>
            <person name="Lv M.Q."/>
            <person name="Zhang H.B."/>
            <person name="Liu Y."/>
            <person name="Hu-Tang G.R."/>
            <person name="Wang J.P."/>
            <person name="Wang J.H."/>
            <person name="Sun Y.H."/>
            <person name="Ni S.B."/>
            <person name="Chen W.B."/>
            <person name="Zhang X.C."/>
            <person name="Jiao Y.N."/>
            <person name="Eichler E.E."/>
            <person name="Li G.H."/>
            <person name="Liu X."/>
            <person name="Gao L.Z."/>
        </authorList>
    </citation>
    <scope>NUCLEOTIDE SEQUENCE [LARGE SCALE GENOMIC DNA]</scope>
    <source>
        <strain evidence="4">cv. GT1</strain>
        <tissue evidence="3">Leaf</tissue>
    </source>
</reference>
<feature type="transmembrane region" description="Helical" evidence="1">
    <location>
        <begin position="103"/>
        <end position="123"/>
    </location>
</feature>
<dbReference type="Pfam" id="PF09280">
    <property type="entry name" value="XPC-binding"/>
    <property type="match status" value="1"/>
</dbReference>
<dbReference type="SMART" id="SM00727">
    <property type="entry name" value="STI1"/>
    <property type="match status" value="1"/>
</dbReference>
<name>A0A6A6NCE6_HEVBR</name>
<dbReference type="Proteomes" id="UP000467840">
    <property type="component" value="Chromosome 11"/>
</dbReference>
<dbReference type="EMBL" id="JAAGAX010000002">
    <property type="protein sequence ID" value="KAF2323390.1"/>
    <property type="molecule type" value="Genomic_DNA"/>
</dbReference>
<evidence type="ECO:0000313" key="4">
    <source>
        <dbReference type="Proteomes" id="UP000467840"/>
    </source>
</evidence>
<protein>
    <recommendedName>
        <fullName evidence="2">STI1 domain-containing protein</fullName>
    </recommendedName>
</protein>
<keyword evidence="1" id="KW-0472">Membrane</keyword>
<evidence type="ECO:0000259" key="2">
    <source>
        <dbReference type="SMART" id="SM00727"/>
    </source>
</evidence>
<dbReference type="GO" id="GO:0043161">
    <property type="term" value="P:proteasome-mediated ubiquitin-dependent protein catabolic process"/>
    <property type="evidence" value="ECO:0007669"/>
    <property type="project" value="InterPro"/>
</dbReference>
<keyword evidence="1" id="KW-1133">Transmembrane helix</keyword>
<dbReference type="InterPro" id="IPR015360">
    <property type="entry name" value="XPC-bd"/>
</dbReference>
<organism evidence="3 4">
    <name type="scientific">Hevea brasiliensis</name>
    <name type="common">Para rubber tree</name>
    <name type="synonym">Siphonia brasiliensis</name>
    <dbReference type="NCBI Taxonomy" id="3981"/>
    <lineage>
        <taxon>Eukaryota</taxon>
        <taxon>Viridiplantae</taxon>
        <taxon>Streptophyta</taxon>
        <taxon>Embryophyta</taxon>
        <taxon>Tracheophyta</taxon>
        <taxon>Spermatophyta</taxon>
        <taxon>Magnoliopsida</taxon>
        <taxon>eudicotyledons</taxon>
        <taxon>Gunneridae</taxon>
        <taxon>Pentapetalae</taxon>
        <taxon>rosids</taxon>
        <taxon>fabids</taxon>
        <taxon>Malpighiales</taxon>
        <taxon>Euphorbiaceae</taxon>
        <taxon>Crotonoideae</taxon>
        <taxon>Micrandreae</taxon>
        <taxon>Hevea</taxon>
    </lineage>
</organism>
<dbReference type="Gene3D" id="1.10.10.540">
    <property type="entry name" value="XPC-binding domain"/>
    <property type="match status" value="1"/>
</dbReference>
<comment type="caution">
    <text evidence="3">The sequence shown here is derived from an EMBL/GenBank/DDBJ whole genome shotgun (WGS) entry which is preliminary data.</text>
</comment>
<dbReference type="SUPFAM" id="SSF101238">
    <property type="entry name" value="XPC-binding domain"/>
    <property type="match status" value="1"/>
</dbReference>
<dbReference type="GO" id="GO:0006289">
    <property type="term" value="P:nucleotide-excision repair"/>
    <property type="evidence" value="ECO:0007669"/>
    <property type="project" value="InterPro"/>
</dbReference>